<dbReference type="EMBL" id="JBHULV010000036">
    <property type="protein sequence ID" value="MFD2732198.1"/>
    <property type="molecule type" value="Genomic_DNA"/>
</dbReference>
<reference evidence="4" key="1">
    <citation type="journal article" date="2019" name="Int. J. Syst. Evol. Microbiol.">
        <title>The Global Catalogue of Microorganisms (GCM) 10K type strain sequencing project: providing services to taxonomists for standard genome sequencing and annotation.</title>
        <authorList>
            <consortium name="The Broad Institute Genomics Platform"/>
            <consortium name="The Broad Institute Genome Sequencing Center for Infectious Disease"/>
            <person name="Wu L."/>
            <person name="Ma J."/>
        </authorList>
    </citation>
    <scope>NUCLEOTIDE SEQUENCE [LARGE SCALE GENOMIC DNA]</scope>
    <source>
        <strain evidence="4">KCTC 42456</strain>
    </source>
</reference>
<proteinExistence type="predicted"/>
<dbReference type="InterPro" id="IPR026444">
    <property type="entry name" value="Secre_tail"/>
</dbReference>
<dbReference type="RefSeq" id="WP_379045456.1">
    <property type="nucleotide sequence ID" value="NZ_JBHSKW010000055.1"/>
</dbReference>
<evidence type="ECO:0000313" key="4">
    <source>
        <dbReference type="Proteomes" id="UP001597546"/>
    </source>
</evidence>
<dbReference type="Pfam" id="PF18962">
    <property type="entry name" value="Por_Secre_tail"/>
    <property type="match status" value="1"/>
</dbReference>
<dbReference type="Proteomes" id="UP001597546">
    <property type="component" value="Unassembled WGS sequence"/>
</dbReference>
<sequence length="554" mass="57457">MKKFLLKKTGRFALIVNLFTITGLAVNAQSDGEFRTRVVYSGFTATNTWQTYTAAAGWANTSTPPGTGSIVTIRDGVGITSNSNGIVVGTLNVGEGNAAIITSTIVSGAVTGLTIVNAGQLSSIPPIVFQGSATTSATASVTSYKVTGIDFNFGGSGYTSATTVTFAASPGGGTTATGQAIISGGKITGINITNQGSGYLAIPAITIADPGIAEDVIAGTPAIPGGTGASFGAKVGIEAMTITNAGAGYTSAPAVFAGSYFQVGNNTTARSVTIENLLNFRSGSNMFSGGATAQTLLLGGNLTVVSPISFRSVNATQTGNTNVTFNKDRAVGEASINGGNITFNNLTLSANTTVNNYATITVLGTTNLNDTGVLPVALTSFTAKNESNKVRVSWTTLSETNNDRFEVLKSVDGINFTKIASVKAKGSSIYSVDDYYPFNGTNYYKLLQYDLNGTVKDEGVRFANFSFNTNEISSSIYPNPIKSSASVFVKLKQGVSNTKLTLFSSDGKIVHEESVDNVGEAGYELKIKNELKPGMYFLNISSGNSLERLKVVVQ</sequence>
<feature type="chain" id="PRO_5047070148" evidence="1">
    <location>
        <begin position="29"/>
        <end position="554"/>
    </location>
</feature>
<feature type="signal peptide" evidence="1">
    <location>
        <begin position="1"/>
        <end position="28"/>
    </location>
</feature>
<organism evidence="3 4">
    <name type="scientific">Pedobacter alpinus</name>
    <dbReference type="NCBI Taxonomy" id="1590643"/>
    <lineage>
        <taxon>Bacteria</taxon>
        <taxon>Pseudomonadati</taxon>
        <taxon>Bacteroidota</taxon>
        <taxon>Sphingobacteriia</taxon>
        <taxon>Sphingobacteriales</taxon>
        <taxon>Sphingobacteriaceae</taxon>
        <taxon>Pedobacter</taxon>
    </lineage>
</organism>
<feature type="domain" description="Secretion system C-terminal sorting" evidence="2">
    <location>
        <begin position="476"/>
        <end position="552"/>
    </location>
</feature>
<evidence type="ECO:0000313" key="3">
    <source>
        <dbReference type="EMBL" id="MFD2732198.1"/>
    </source>
</evidence>
<dbReference type="NCBIfam" id="TIGR04183">
    <property type="entry name" value="Por_Secre_tail"/>
    <property type="match status" value="1"/>
</dbReference>
<keyword evidence="4" id="KW-1185">Reference proteome</keyword>
<name>A0ABW5TUI5_9SPHI</name>
<protein>
    <submittedName>
        <fullName evidence="3">T9SS type A sorting domain-containing protein</fullName>
    </submittedName>
</protein>
<accession>A0ABW5TUI5</accession>
<keyword evidence="1" id="KW-0732">Signal</keyword>
<evidence type="ECO:0000256" key="1">
    <source>
        <dbReference type="SAM" id="SignalP"/>
    </source>
</evidence>
<gene>
    <name evidence="3" type="ORF">ACFSSE_10835</name>
</gene>
<evidence type="ECO:0000259" key="2">
    <source>
        <dbReference type="Pfam" id="PF18962"/>
    </source>
</evidence>
<comment type="caution">
    <text evidence="3">The sequence shown here is derived from an EMBL/GenBank/DDBJ whole genome shotgun (WGS) entry which is preliminary data.</text>
</comment>